<dbReference type="Gene3D" id="3.40.640.10">
    <property type="entry name" value="Type I PLP-dependent aspartate aminotransferase-like (Major domain)"/>
    <property type="match status" value="1"/>
</dbReference>
<sequence length="459" mass="49527">MMATTTTLSGEMIEELKQQAAEHFWPHARQTNDMFGDNGLKLVSDSKGVWVYDVEGNEWFDTLSGMWLVNIGHGRKEIADAVYEQMQGISYSPGGTLTPVTAELAGRVAALAPDKQARVYFVSGGSEAVETALKMAKNYQKNIGEGTRYKVISRKGSYHGATHACMSLGGGGVAAPTNYGPLMPGNIHIEQPDAYRGRCCSADGGCTLECAKDLERAILHEGQSTVAAFIGEPISAASGIHIPHPEYWPTIREICDKYGVVMICDEVINAFGRTGKMFATEHWGIKPDITTVAKALTSGYLPIGAAIASKKIASAFEGGDDDTFRHLITFGGNPASCAAAIANLNIMENENIVENAAVMGDYMYERLQSLYDHKLVGDVRGGKGLLSAVELVKDRDTKEKFPVELKFADKVTAALQKHMILGRAGDSIPIAPPLCITKNEIDHFVGQLDSALTDIETTF</sequence>
<proteinExistence type="inferred from homology"/>
<name>A0A381UCG4_9ZZZZ</name>
<organism evidence="5">
    <name type="scientific">marine metagenome</name>
    <dbReference type="NCBI Taxonomy" id="408172"/>
    <lineage>
        <taxon>unclassified sequences</taxon>
        <taxon>metagenomes</taxon>
        <taxon>ecological metagenomes</taxon>
    </lineage>
</organism>
<dbReference type="InterPro" id="IPR015422">
    <property type="entry name" value="PyrdxlP-dep_Trfase_small"/>
</dbReference>
<evidence type="ECO:0000313" key="5">
    <source>
        <dbReference type="EMBL" id="SVA25925.1"/>
    </source>
</evidence>
<dbReference type="InterPro" id="IPR049704">
    <property type="entry name" value="Aminotrans_3_PPA_site"/>
</dbReference>
<dbReference type="PANTHER" id="PTHR43094:SF1">
    <property type="entry name" value="AMINOTRANSFERASE CLASS-III"/>
    <property type="match status" value="1"/>
</dbReference>
<dbReference type="Gene3D" id="3.90.1150.10">
    <property type="entry name" value="Aspartate Aminotransferase, domain 1"/>
    <property type="match status" value="1"/>
</dbReference>
<accession>A0A381UCG4</accession>
<dbReference type="AlphaFoldDB" id="A0A381UCG4"/>
<comment type="similarity">
    <text evidence="1">Belongs to the class-III pyridoxal-phosphate-dependent aminotransferase family.</text>
</comment>
<evidence type="ECO:0000256" key="2">
    <source>
        <dbReference type="ARBA" id="ARBA00022576"/>
    </source>
</evidence>
<evidence type="ECO:0008006" key="6">
    <source>
        <dbReference type="Google" id="ProtNLM"/>
    </source>
</evidence>
<dbReference type="Pfam" id="PF00202">
    <property type="entry name" value="Aminotran_3"/>
    <property type="match status" value="1"/>
</dbReference>
<dbReference type="FunFam" id="3.40.640.10:FF:000014">
    <property type="entry name" value="Adenosylmethionine-8-amino-7-oxononanoate aminotransferase, probable"/>
    <property type="match status" value="1"/>
</dbReference>
<dbReference type="InterPro" id="IPR015424">
    <property type="entry name" value="PyrdxlP-dep_Trfase"/>
</dbReference>
<dbReference type="PANTHER" id="PTHR43094">
    <property type="entry name" value="AMINOTRANSFERASE"/>
    <property type="match status" value="1"/>
</dbReference>
<dbReference type="PROSITE" id="PS00600">
    <property type="entry name" value="AA_TRANSFER_CLASS_3"/>
    <property type="match status" value="1"/>
</dbReference>
<dbReference type="PIRSF" id="PIRSF000521">
    <property type="entry name" value="Transaminase_4ab_Lys_Orn"/>
    <property type="match status" value="1"/>
</dbReference>
<evidence type="ECO:0000256" key="4">
    <source>
        <dbReference type="ARBA" id="ARBA00022898"/>
    </source>
</evidence>
<dbReference type="GO" id="GO:0030170">
    <property type="term" value="F:pyridoxal phosphate binding"/>
    <property type="evidence" value="ECO:0007669"/>
    <property type="project" value="InterPro"/>
</dbReference>
<gene>
    <name evidence="5" type="ORF">METZ01_LOCUS78779</name>
</gene>
<evidence type="ECO:0000256" key="3">
    <source>
        <dbReference type="ARBA" id="ARBA00022679"/>
    </source>
</evidence>
<dbReference type="InterPro" id="IPR015421">
    <property type="entry name" value="PyrdxlP-dep_Trfase_major"/>
</dbReference>
<keyword evidence="3" id="KW-0808">Transferase</keyword>
<evidence type="ECO:0000256" key="1">
    <source>
        <dbReference type="ARBA" id="ARBA00008954"/>
    </source>
</evidence>
<dbReference type="EMBL" id="UINC01006172">
    <property type="protein sequence ID" value="SVA25925.1"/>
    <property type="molecule type" value="Genomic_DNA"/>
</dbReference>
<reference evidence="5" key="1">
    <citation type="submission" date="2018-05" db="EMBL/GenBank/DDBJ databases">
        <authorList>
            <person name="Lanie J.A."/>
            <person name="Ng W.-L."/>
            <person name="Kazmierczak K.M."/>
            <person name="Andrzejewski T.M."/>
            <person name="Davidsen T.M."/>
            <person name="Wayne K.J."/>
            <person name="Tettelin H."/>
            <person name="Glass J.I."/>
            <person name="Rusch D."/>
            <person name="Podicherti R."/>
            <person name="Tsui H.-C.T."/>
            <person name="Winkler M.E."/>
        </authorList>
    </citation>
    <scope>NUCLEOTIDE SEQUENCE</scope>
</reference>
<keyword evidence="4" id="KW-0663">Pyridoxal phosphate</keyword>
<dbReference type="GO" id="GO:0008483">
    <property type="term" value="F:transaminase activity"/>
    <property type="evidence" value="ECO:0007669"/>
    <property type="project" value="UniProtKB-KW"/>
</dbReference>
<dbReference type="InterPro" id="IPR005814">
    <property type="entry name" value="Aminotrans_3"/>
</dbReference>
<dbReference type="CDD" id="cd00610">
    <property type="entry name" value="OAT_like"/>
    <property type="match status" value="1"/>
</dbReference>
<dbReference type="SUPFAM" id="SSF53383">
    <property type="entry name" value="PLP-dependent transferases"/>
    <property type="match status" value="1"/>
</dbReference>
<keyword evidence="2" id="KW-0032">Aminotransferase</keyword>
<protein>
    <recommendedName>
        <fullName evidence="6">Aspartate aminotransferase family protein</fullName>
    </recommendedName>
</protein>